<dbReference type="InterPro" id="IPR001810">
    <property type="entry name" value="F-box_dom"/>
</dbReference>
<dbReference type="InterPro" id="IPR017451">
    <property type="entry name" value="F-box-assoc_interact_dom"/>
</dbReference>
<dbReference type="EMBL" id="LUHQ01000004">
    <property type="protein sequence ID" value="OAP00761.1"/>
    <property type="molecule type" value="Genomic_DNA"/>
</dbReference>
<evidence type="ECO:0000313" key="2">
    <source>
        <dbReference type="EMBL" id="OAP00761.1"/>
    </source>
</evidence>
<dbReference type="InterPro" id="IPR006527">
    <property type="entry name" value="F-box-assoc_dom_typ1"/>
</dbReference>
<dbReference type="InterPro" id="IPR036047">
    <property type="entry name" value="F-box-like_dom_sf"/>
</dbReference>
<dbReference type="Pfam" id="PF00646">
    <property type="entry name" value="F-box"/>
    <property type="match status" value="1"/>
</dbReference>
<dbReference type="AlphaFoldDB" id="A0A178V4T9"/>
<dbReference type="PANTHER" id="PTHR31672:SF13">
    <property type="entry name" value="F-BOX PROTEIN CPR30-LIKE"/>
    <property type="match status" value="1"/>
</dbReference>
<dbReference type="Gene3D" id="1.20.1280.50">
    <property type="match status" value="1"/>
</dbReference>
<name>A0A178V4T9_ARATH</name>
<feature type="domain" description="F-box" evidence="1">
    <location>
        <begin position="5"/>
        <end position="52"/>
    </location>
</feature>
<dbReference type="SUPFAM" id="SSF81383">
    <property type="entry name" value="F-box domain"/>
    <property type="match status" value="1"/>
</dbReference>
<dbReference type="SMART" id="SM00256">
    <property type="entry name" value="FBOX"/>
    <property type="match status" value="1"/>
</dbReference>
<comment type="caution">
    <text evidence="2">The sequence shown here is derived from an EMBL/GenBank/DDBJ whole genome shotgun (WGS) entry which is preliminary data.</text>
</comment>
<evidence type="ECO:0000313" key="3">
    <source>
        <dbReference type="Proteomes" id="UP000078284"/>
    </source>
</evidence>
<sequence length="373" mass="43602">MAFSKRVYRSLPFELVEEILKKTPAESLNRFKSTCKQWYGIITSKRFMYNHLDHSPERFIRIDDHKTVQIMDPMTGIFSDSPVPDVFRSPHSFASMVHCDGLMLCICSDSSYERTREANLAVWNPVTKKIKWIEPLDSYYETDYFGIGYDNTCRENYKIVRFFDDTECEIYEFKSDSWRTLDTKYWDVYTQCRGVSVKGNMYWIADTKEKFILRFDFSMETFKNVCVCPPIGCTGRLGCFSGDRLSLLLQDTDFGGEEEVSTDIAVWLTNKLSDEVVSFTKHFNVTSPHLPLLQCHGDMARPGYFIGDHKNILAWCEGEVEEDDKWYTCITLYQIDQCGIRKQIETGRHRSFRYLDPFICSYVYVPSLIPVPE</sequence>
<dbReference type="CDD" id="cd22157">
    <property type="entry name" value="F-box_AtFBW1-like"/>
    <property type="match status" value="1"/>
</dbReference>
<protein>
    <recommendedName>
        <fullName evidence="1">F-box domain-containing protein</fullName>
    </recommendedName>
</protein>
<accession>A0A178V4T9</accession>
<dbReference type="InterPro" id="IPR050796">
    <property type="entry name" value="SCF_F-box_component"/>
</dbReference>
<proteinExistence type="predicted"/>
<dbReference type="PANTHER" id="PTHR31672">
    <property type="entry name" value="BNACNNG10540D PROTEIN"/>
    <property type="match status" value="1"/>
</dbReference>
<gene>
    <name evidence="2" type="ordered locus">AXX17_At4g05630</name>
</gene>
<dbReference type="ExpressionAtlas" id="A0A178V4T9">
    <property type="expression patterns" value="baseline and differential"/>
</dbReference>
<dbReference type="InterPro" id="IPR011043">
    <property type="entry name" value="Gal_Oxase/kelch_b-propeller"/>
</dbReference>
<organism evidence="2 3">
    <name type="scientific">Arabidopsis thaliana</name>
    <name type="common">Mouse-ear cress</name>
    <dbReference type="NCBI Taxonomy" id="3702"/>
    <lineage>
        <taxon>Eukaryota</taxon>
        <taxon>Viridiplantae</taxon>
        <taxon>Streptophyta</taxon>
        <taxon>Embryophyta</taxon>
        <taxon>Tracheophyta</taxon>
        <taxon>Spermatophyta</taxon>
        <taxon>Magnoliopsida</taxon>
        <taxon>eudicotyledons</taxon>
        <taxon>Gunneridae</taxon>
        <taxon>Pentapetalae</taxon>
        <taxon>rosids</taxon>
        <taxon>malvids</taxon>
        <taxon>Brassicales</taxon>
        <taxon>Brassicaceae</taxon>
        <taxon>Camelineae</taxon>
        <taxon>Arabidopsis</taxon>
    </lineage>
</organism>
<dbReference type="Pfam" id="PF07734">
    <property type="entry name" value="FBA_1"/>
    <property type="match status" value="1"/>
</dbReference>
<dbReference type="SUPFAM" id="SSF50965">
    <property type="entry name" value="Galactose oxidase, central domain"/>
    <property type="match status" value="1"/>
</dbReference>
<reference evidence="3" key="1">
    <citation type="journal article" date="2016" name="Proc. Natl. Acad. Sci. U.S.A.">
        <title>Chromosome-level assembly of Arabidopsis thaliana Ler reveals the extent of translocation and inversion polymorphisms.</title>
        <authorList>
            <person name="Zapata L."/>
            <person name="Ding J."/>
            <person name="Willing E.M."/>
            <person name="Hartwig B."/>
            <person name="Bezdan D."/>
            <person name="Jiao W.B."/>
            <person name="Patel V."/>
            <person name="Velikkakam James G."/>
            <person name="Koornneef M."/>
            <person name="Ossowski S."/>
            <person name="Schneeberger K."/>
        </authorList>
    </citation>
    <scope>NUCLEOTIDE SEQUENCE [LARGE SCALE GENOMIC DNA]</scope>
    <source>
        <strain evidence="3">cv. Landsberg erecta</strain>
    </source>
</reference>
<dbReference type="NCBIfam" id="TIGR01640">
    <property type="entry name" value="F_box_assoc_1"/>
    <property type="match status" value="1"/>
</dbReference>
<dbReference type="Proteomes" id="UP000078284">
    <property type="component" value="Chromosome 4"/>
</dbReference>
<evidence type="ECO:0000259" key="1">
    <source>
        <dbReference type="PROSITE" id="PS50181"/>
    </source>
</evidence>
<dbReference type="PROSITE" id="PS50181">
    <property type="entry name" value="FBOX"/>
    <property type="match status" value="1"/>
</dbReference>